<evidence type="ECO:0000259" key="7">
    <source>
        <dbReference type="Pfam" id="PF07980"/>
    </source>
</evidence>
<keyword evidence="3 6" id="KW-0732">Signal</keyword>
<evidence type="ECO:0000259" key="8">
    <source>
        <dbReference type="Pfam" id="PF14322"/>
    </source>
</evidence>
<evidence type="ECO:0000256" key="5">
    <source>
        <dbReference type="ARBA" id="ARBA00023237"/>
    </source>
</evidence>
<comment type="similarity">
    <text evidence="2">Belongs to the SusD family.</text>
</comment>
<feature type="signal peptide" evidence="6">
    <location>
        <begin position="1"/>
        <end position="19"/>
    </location>
</feature>
<gene>
    <name evidence="9" type="ORF">LQ567_23570</name>
</gene>
<dbReference type="InterPro" id="IPR033985">
    <property type="entry name" value="SusD-like_N"/>
</dbReference>
<organism evidence="9 10">
    <name type="scientific">Niabella pedocola</name>
    <dbReference type="NCBI Taxonomy" id="1752077"/>
    <lineage>
        <taxon>Bacteria</taxon>
        <taxon>Pseudomonadati</taxon>
        <taxon>Bacteroidota</taxon>
        <taxon>Chitinophagia</taxon>
        <taxon>Chitinophagales</taxon>
        <taxon>Chitinophagaceae</taxon>
        <taxon>Niabella</taxon>
    </lineage>
</organism>
<evidence type="ECO:0000256" key="2">
    <source>
        <dbReference type="ARBA" id="ARBA00006275"/>
    </source>
</evidence>
<dbReference type="SUPFAM" id="SSF48452">
    <property type="entry name" value="TPR-like"/>
    <property type="match status" value="1"/>
</dbReference>
<keyword evidence="4" id="KW-0472">Membrane</keyword>
<dbReference type="Pfam" id="PF07980">
    <property type="entry name" value="SusD_RagB"/>
    <property type="match status" value="1"/>
</dbReference>
<sequence length="640" mass="71736">MKKNSTIILAALMLSVSLAGCKKYLDIVPQNVGTLDYAFRNRSEAEKYLFTCYNTLQQRSNMVNDPWFATGGELVLPQEYLGQTNLTAPGLQLVKGGVQNKDNPVLNYWDGSGSAPSYYDAIRRCNTFLENVDKPIDLQPFEKERWIAEAKFLKAYYHFFLAKMYGPIPIVRGNTPVTAPTGETRPQRDPVDSVFSYVVQLLDEAAEGLPIQIDNPDQELGRITRVIALALKAEVLVAQASPLFNGNPDYAGFKNKDGSPLFSSTPNNALWAKAALACKEAIDLAESVGLGLYTYIIPPNIPANLSDSLVKEMNFRAAITETWDKNKELVWALNGTFGWQQQMFPKLVSGAVVTRGQNTIACPFSVTDLFYTRNGVPIDEDNTWDYANRFTAATGDASRQHYIKQGYETIKNNFDREVRYYASFGFDGGIWFGNAVYTPAGSLLSIQGKGASSISGVSNAESGNVFGIWPKKLCNYLTVNNTTSYTASNYRLPLIRMADLYLLYAECLNEANGPSEDVYHYLDLVRARTGLKGIVESWTKYSNNPGKPLTKDGLRQIIHRERRIELCMEGKAGWDLRRWKEYLEVATRPIQGWTVSQTTTAGYYQLTTFYVPSLSIKDYLWPISANELLVNQNLVQNPYW</sequence>
<accession>A0ABS8PXJ3</accession>
<dbReference type="RefSeq" id="WP_231008358.1">
    <property type="nucleotide sequence ID" value="NZ_JAJNEC010000007.1"/>
</dbReference>
<dbReference type="Proteomes" id="UP001199816">
    <property type="component" value="Unassembled WGS sequence"/>
</dbReference>
<keyword evidence="5" id="KW-0998">Cell outer membrane</keyword>
<dbReference type="Pfam" id="PF14322">
    <property type="entry name" value="SusD-like_3"/>
    <property type="match status" value="1"/>
</dbReference>
<evidence type="ECO:0000313" key="9">
    <source>
        <dbReference type="EMBL" id="MCD2425784.1"/>
    </source>
</evidence>
<comment type="caution">
    <text evidence="9">The sequence shown here is derived from an EMBL/GenBank/DDBJ whole genome shotgun (WGS) entry which is preliminary data.</text>
</comment>
<dbReference type="InterPro" id="IPR012944">
    <property type="entry name" value="SusD_RagB_dom"/>
</dbReference>
<proteinExistence type="inferred from homology"/>
<feature type="domain" description="SusD-like N-terminal" evidence="8">
    <location>
        <begin position="98"/>
        <end position="233"/>
    </location>
</feature>
<evidence type="ECO:0000256" key="1">
    <source>
        <dbReference type="ARBA" id="ARBA00004442"/>
    </source>
</evidence>
<name>A0ABS8PXJ3_9BACT</name>
<feature type="domain" description="RagB/SusD" evidence="7">
    <location>
        <begin position="350"/>
        <end position="640"/>
    </location>
</feature>
<dbReference type="Gene3D" id="1.25.40.390">
    <property type="match status" value="1"/>
</dbReference>
<dbReference type="PROSITE" id="PS51257">
    <property type="entry name" value="PROKAR_LIPOPROTEIN"/>
    <property type="match status" value="1"/>
</dbReference>
<reference evidence="9 10" key="1">
    <citation type="submission" date="2021-11" db="EMBL/GenBank/DDBJ databases">
        <title>Genomic of Niabella pedocola.</title>
        <authorList>
            <person name="Wu T."/>
        </authorList>
    </citation>
    <scope>NUCLEOTIDE SEQUENCE [LARGE SCALE GENOMIC DNA]</scope>
    <source>
        <strain evidence="9 10">JCM 31011</strain>
    </source>
</reference>
<evidence type="ECO:0000313" key="10">
    <source>
        <dbReference type="Proteomes" id="UP001199816"/>
    </source>
</evidence>
<protein>
    <submittedName>
        <fullName evidence="9">RagB/SusD family nutrient uptake outer membrane protein</fullName>
    </submittedName>
</protein>
<evidence type="ECO:0000256" key="3">
    <source>
        <dbReference type="ARBA" id="ARBA00022729"/>
    </source>
</evidence>
<dbReference type="InterPro" id="IPR011990">
    <property type="entry name" value="TPR-like_helical_dom_sf"/>
</dbReference>
<dbReference type="EMBL" id="JAJNEC010000007">
    <property type="protein sequence ID" value="MCD2425784.1"/>
    <property type="molecule type" value="Genomic_DNA"/>
</dbReference>
<comment type="subcellular location">
    <subcellularLocation>
        <location evidence="1">Cell outer membrane</location>
    </subcellularLocation>
</comment>
<evidence type="ECO:0000256" key="4">
    <source>
        <dbReference type="ARBA" id="ARBA00023136"/>
    </source>
</evidence>
<evidence type="ECO:0000256" key="6">
    <source>
        <dbReference type="SAM" id="SignalP"/>
    </source>
</evidence>
<keyword evidence="10" id="KW-1185">Reference proteome</keyword>
<feature type="chain" id="PRO_5046473032" evidence="6">
    <location>
        <begin position="20"/>
        <end position="640"/>
    </location>
</feature>